<dbReference type="GeneID" id="8739558"/>
<sequence>MARRVVNLLVGVGRDKRGVAWGAIVLILTLFVFSIAYLLTYHFIFVDAREAFDLTQVPQEVLTSFDKNWNLIPYAVFGGLGIWFVAYAIRKTGRWGGR</sequence>
<keyword evidence="1" id="KW-0812">Transmembrane</keyword>
<keyword evidence="3" id="KW-1185">Reference proteome</keyword>
<dbReference type="STRING" id="572546.Arcpr_0893"/>
<accession>D2RI29</accession>
<dbReference type="Proteomes" id="UP000001901">
    <property type="component" value="Chromosome"/>
</dbReference>
<dbReference type="KEGG" id="apo:Arcpr_0893"/>
<keyword evidence="1" id="KW-1133">Transmembrane helix</keyword>
<dbReference type="RefSeq" id="WP_012940290.1">
    <property type="nucleotide sequence ID" value="NC_013741.1"/>
</dbReference>
<feature type="transmembrane region" description="Helical" evidence="1">
    <location>
        <begin position="71"/>
        <end position="89"/>
    </location>
</feature>
<dbReference type="PaxDb" id="572546-Arcpr_0893"/>
<name>D2RI29_ARCPA</name>
<organism evidence="2 3">
    <name type="scientific">Archaeoglobus profundus (strain DSM 5631 / JCM 9629 / NBRC 100127 / Av18)</name>
    <dbReference type="NCBI Taxonomy" id="572546"/>
    <lineage>
        <taxon>Archaea</taxon>
        <taxon>Methanobacteriati</taxon>
        <taxon>Methanobacteriota</taxon>
        <taxon>Archaeoglobi</taxon>
        <taxon>Archaeoglobales</taxon>
        <taxon>Archaeoglobaceae</taxon>
        <taxon>Archaeoglobus</taxon>
    </lineage>
</organism>
<dbReference type="EMBL" id="CP001857">
    <property type="protein sequence ID" value="ADB57954.1"/>
    <property type="molecule type" value="Genomic_DNA"/>
</dbReference>
<feature type="transmembrane region" description="Helical" evidence="1">
    <location>
        <begin position="21"/>
        <end position="44"/>
    </location>
</feature>
<evidence type="ECO:0000313" key="3">
    <source>
        <dbReference type="Proteomes" id="UP000001901"/>
    </source>
</evidence>
<evidence type="ECO:0000256" key="1">
    <source>
        <dbReference type="SAM" id="Phobius"/>
    </source>
</evidence>
<reference evidence="2 3" key="1">
    <citation type="journal article" date="2010" name="Stand. Genomic Sci.">
        <title>Complete genome sequence of Archaeoglobus profundus type strain (AV18).</title>
        <authorList>
            <person name="von Jan M."/>
            <person name="Lapidus A."/>
            <person name="Del Rio T.G."/>
            <person name="Copeland A."/>
            <person name="Tice H."/>
            <person name="Cheng J.F."/>
            <person name="Lucas S."/>
            <person name="Chen F."/>
            <person name="Nolan M."/>
            <person name="Goodwin L."/>
            <person name="Han C."/>
            <person name="Pitluck S."/>
            <person name="Liolios K."/>
            <person name="Ivanova N."/>
            <person name="Mavromatis K."/>
            <person name="Ovchinnikova G."/>
            <person name="Chertkov O."/>
            <person name="Pati A."/>
            <person name="Chen A."/>
            <person name="Palaniappan K."/>
            <person name="Land M."/>
            <person name="Hauser L."/>
            <person name="Chang Y.J."/>
            <person name="Jeffries C.D."/>
            <person name="Saunders E."/>
            <person name="Brettin T."/>
            <person name="Detter J.C."/>
            <person name="Chain P."/>
            <person name="Eichinger K."/>
            <person name="Huber H."/>
            <person name="Spring S."/>
            <person name="Rohde M."/>
            <person name="Goker M."/>
            <person name="Wirth R."/>
            <person name="Woyke T."/>
            <person name="Bristow J."/>
            <person name="Eisen J.A."/>
            <person name="Markowitz V."/>
            <person name="Hugenholtz P."/>
            <person name="Kyrpides N.C."/>
            <person name="Klenk H.P."/>
        </authorList>
    </citation>
    <scope>NUCLEOTIDE SEQUENCE [LARGE SCALE GENOMIC DNA]</scope>
    <source>
        <strain evidence="3">DSM 5631 / JCM 9629 / NBRC 100127 / Av18</strain>
    </source>
</reference>
<dbReference type="AlphaFoldDB" id="D2RI29"/>
<dbReference type="HOGENOM" id="CLU_2327123_0_0_2"/>
<evidence type="ECO:0000313" key="2">
    <source>
        <dbReference type="EMBL" id="ADB57954.1"/>
    </source>
</evidence>
<keyword evidence="1" id="KW-0472">Membrane</keyword>
<proteinExistence type="predicted"/>
<gene>
    <name evidence="2" type="ordered locus">Arcpr_0893</name>
</gene>
<protein>
    <submittedName>
        <fullName evidence="2">Uncharacterized protein</fullName>
    </submittedName>
</protein>